<sequence length="156" mass="17529">MCHFFFSFAVVSALVTALSSSSTIAEPSAPVQAQRTLRTEGGTIMSAEQGADLFHDTSTLAEAQSSIQEERRYRISLFFSWVKNIFNDVVSFCKGHGILAITSTRKVFVDYVATSKKGKIEWDGWIRKAKLEKISNEYDAVNVCINTVQHKQRQRD</sequence>
<keyword evidence="1" id="KW-0732">Signal</keyword>
<protein>
    <submittedName>
        <fullName evidence="2">RxLR effector candidate protein</fullName>
    </submittedName>
</protein>
<dbReference type="EMBL" id="AB922221">
    <property type="protein sequence ID" value="BAP68796.1"/>
    <property type="molecule type" value="mRNA"/>
</dbReference>
<accession>A0A090B889</accession>
<feature type="signal peptide" evidence="1">
    <location>
        <begin position="1"/>
        <end position="17"/>
    </location>
</feature>
<evidence type="ECO:0000313" key="2">
    <source>
        <dbReference type="EMBL" id="BAP68796.1"/>
    </source>
</evidence>
<proteinExistence type="evidence at transcript level"/>
<feature type="chain" id="PRO_5001853069" evidence="1">
    <location>
        <begin position="18"/>
        <end position="156"/>
    </location>
</feature>
<name>A0A090B889_HYAAE</name>
<dbReference type="AlphaFoldDB" id="A0A090B889"/>
<evidence type="ECO:0000256" key="1">
    <source>
        <dbReference type="SAM" id="SignalP"/>
    </source>
</evidence>
<reference evidence="2" key="1">
    <citation type="journal article" date="2014" name="PLoS Pathog.">
        <title>Expression profiling during Arabidopsis/downy mildew interaction reveals a highly-expressed effector that attenuates responses to salicylic acid.</title>
        <authorList>
            <person name="Asai S."/>
            <person name="Rallapalli G."/>
            <person name="Piquerez S.J.M."/>
            <person name="Caillaud M.C."/>
            <person name="Furzer O.J."/>
            <person name="Ishaque N."/>
            <person name="Wirthmueller L."/>
            <person name="Fabro G."/>
            <person name="Shirasu K."/>
            <person name="Jones J.D.G."/>
        </authorList>
    </citation>
    <scope>NUCLEOTIDE SEQUENCE</scope>
    <source>
        <strain evidence="2">Emoy2</strain>
    </source>
</reference>
<gene>
    <name evidence="2" type="primary">HaRxL67b</name>
</gene>
<organism evidence="2">
    <name type="scientific">Hyaloperonospora arabidopsidis (strain Emoy2)</name>
    <name type="common">Downy mildew agent</name>
    <name type="synonym">Peronospora arabidopsidis</name>
    <dbReference type="NCBI Taxonomy" id="559515"/>
    <lineage>
        <taxon>Eukaryota</taxon>
        <taxon>Sar</taxon>
        <taxon>Stramenopiles</taxon>
        <taxon>Oomycota</taxon>
        <taxon>Peronosporomycetes</taxon>
        <taxon>Peronosporales</taxon>
        <taxon>Peronosporaceae</taxon>
        <taxon>Hyaloperonospora</taxon>
    </lineage>
</organism>